<feature type="region of interest" description="Disordered" evidence="2">
    <location>
        <begin position="306"/>
        <end position="336"/>
    </location>
</feature>
<name>A0AAV2E3G6_9ROSI</name>
<feature type="compositionally biased region" description="Basic and acidic residues" evidence="2">
    <location>
        <begin position="202"/>
        <end position="212"/>
    </location>
</feature>
<proteinExistence type="predicted"/>
<evidence type="ECO:0000313" key="5">
    <source>
        <dbReference type="Proteomes" id="UP001497516"/>
    </source>
</evidence>
<dbReference type="GO" id="GO:0008270">
    <property type="term" value="F:zinc ion binding"/>
    <property type="evidence" value="ECO:0007669"/>
    <property type="project" value="UniProtKB-KW"/>
</dbReference>
<dbReference type="GO" id="GO:0003676">
    <property type="term" value="F:nucleic acid binding"/>
    <property type="evidence" value="ECO:0007669"/>
    <property type="project" value="InterPro"/>
</dbReference>
<accession>A0AAV2E3G6</accession>
<dbReference type="Proteomes" id="UP001497516">
    <property type="component" value="Chromosome 4"/>
</dbReference>
<evidence type="ECO:0000256" key="2">
    <source>
        <dbReference type="SAM" id="MobiDB-lite"/>
    </source>
</evidence>
<dbReference type="InterPro" id="IPR001878">
    <property type="entry name" value="Znf_CCHC"/>
</dbReference>
<evidence type="ECO:0000313" key="4">
    <source>
        <dbReference type="EMBL" id="CAL1380491.1"/>
    </source>
</evidence>
<dbReference type="InterPro" id="IPR040256">
    <property type="entry name" value="At4g02000-like"/>
</dbReference>
<dbReference type="InterPro" id="IPR036875">
    <property type="entry name" value="Znf_CCHC_sf"/>
</dbReference>
<reference evidence="4 5" key="1">
    <citation type="submission" date="2024-04" db="EMBL/GenBank/DDBJ databases">
        <authorList>
            <person name="Fracassetti M."/>
        </authorList>
    </citation>
    <scope>NUCLEOTIDE SEQUENCE [LARGE SCALE GENOMIC DNA]</scope>
</reference>
<dbReference type="PROSITE" id="PS50158">
    <property type="entry name" value="ZF_CCHC"/>
    <property type="match status" value="1"/>
</dbReference>
<keyword evidence="1" id="KW-0862">Zinc</keyword>
<evidence type="ECO:0000259" key="3">
    <source>
        <dbReference type="PROSITE" id="PS50158"/>
    </source>
</evidence>
<protein>
    <recommendedName>
        <fullName evidence="3">CCHC-type domain-containing protein</fullName>
    </recommendedName>
</protein>
<dbReference type="PANTHER" id="PTHR31286:SF99">
    <property type="entry name" value="DUF4283 DOMAIN-CONTAINING PROTEIN"/>
    <property type="match status" value="1"/>
</dbReference>
<dbReference type="PANTHER" id="PTHR31286">
    <property type="entry name" value="GLYCINE-RICH CELL WALL STRUCTURAL PROTEIN 1.8-LIKE"/>
    <property type="match status" value="1"/>
</dbReference>
<keyword evidence="1" id="KW-0479">Metal-binding</keyword>
<feature type="domain" description="CCHC-type" evidence="3">
    <location>
        <begin position="80"/>
        <end position="95"/>
    </location>
</feature>
<keyword evidence="5" id="KW-1185">Reference proteome</keyword>
<organism evidence="4 5">
    <name type="scientific">Linum trigynum</name>
    <dbReference type="NCBI Taxonomy" id="586398"/>
    <lineage>
        <taxon>Eukaryota</taxon>
        <taxon>Viridiplantae</taxon>
        <taxon>Streptophyta</taxon>
        <taxon>Embryophyta</taxon>
        <taxon>Tracheophyta</taxon>
        <taxon>Spermatophyta</taxon>
        <taxon>Magnoliopsida</taxon>
        <taxon>eudicotyledons</taxon>
        <taxon>Gunneridae</taxon>
        <taxon>Pentapetalae</taxon>
        <taxon>rosids</taxon>
        <taxon>fabids</taxon>
        <taxon>Malpighiales</taxon>
        <taxon>Linaceae</taxon>
        <taxon>Linum</taxon>
    </lineage>
</organism>
<sequence length="354" mass="38517">MVVWIQFPAFLVHFYHKEILFTLGNMVGRAIKLDFHTQHQQRAKFARMAVELDLSKPLVTRIRLDGKWQYIEYENLPTCCFECGKIGHTSLSCPNLAAKNPLPVAGVMCSNAPVTPPEDRSGFGPWMQVTRRSRRGTRLVEKGKANEFPGESGGFGKAGKGKNLQKDKESAEDQKREQKQRKETDRNGANEKGKTAGAGIRNGKEKADREVDISATGGKGVLGPIPPNRASPTKGPSKGVTHAKRTEVGPSSLGSGSEAGRDGPDGIQYKTGQSLLTSISTKALMTSGPMATSIQIVDVPTIDQQKGFGVADSSPSAATRTKNDRRKKKSKERHSPMKVAAKALQIWTPVKDKK</sequence>
<dbReference type="AlphaFoldDB" id="A0AAV2E3G6"/>
<feature type="compositionally biased region" description="Basic residues" evidence="2">
    <location>
        <begin position="323"/>
        <end position="332"/>
    </location>
</feature>
<evidence type="ECO:0000256" key="1">
    <source>
        <dbReference type="PROSITE-ProRule" id="PRU00047"/>
    </source>
</evidence>
<feature type="region of interest" description="Disordered" evidence="2">
    <location>
        <begin position="115"/>
        <end position="270"/>
    </location>
</feature>
<dbReference type="EMBL" id="OZ034817">
    <property type="protein sequence ID" value="CAL1380491.1"/>
    <property type="molecule type" value="Genomic_DNA"/>
</dbReference>
<dbReference type="SUPFAM" id="SSF57756">
    <property type="entry name" value="Retrovirus zinc finger-like domains"/>
    <property type="match status" value="1"/>
</dbReference>
<feature type="compositionally biased region" description="Basic and acidic residues" evidence="2">
    <location>
        <begin position="164"/>
        <end position="194"/>
    </location>
</feature>
<gene>
    <name evidence="4" type="ORF">LTRI10_LOCUS21931</name>
</gene>
<keyword evidence="1" id="KW-0863">Zinc-finger</keyword>